<comment type="caution">
    <text evidence="2">The sequence shown here is derived from an EMBL/GenBank/DDBJ whole genome shotgun (WGS) entry which is preliminary data.</text>
</comment>
<feature type="transmembrane region" description="Helical" evidence="1">
    <location>
        <begin position="235"/>
        <end position="253"/>
    </location>
</feature>
<dbReference type="GO" id="GO:0015501">
    <property type="term" value="F:glutamate:sodium symporter activity"/>
    <property type="evidence" value="ECO:0007669"/>
    <property type="project" value="InterPro"/>
</dbReference>
<dbReference type="Proteomes" id="UP000005801">
    <property type="component" value="Unassembled WGS sequence"/>
</dbReference>
<feature type="transmembrane region" description="Helical" evidence="1">
    <location>
        <begin position="12"/>
        <end position="29"/>
    </location>
</feature>
<dbReference type="OrthoDB" id="9801557at2"/>
<dbReference type="GO" id="GO:0015813">
    <property type="term" value="P:L-glutamate transmembrane transport"/>
    <property type="evidence" value="ECO:0007669"/>
    <property type="project" value="InterPro"/>
</dbReference>
<dbReference type="PANTHER" id="PTHR36178">
    <property type="entry name" value="SLR0625 PROTEIN"/>
    <property type="match status" value="1"/>
</dbReference>
<evidence type="ECO:0008006" key="4">
    <source>
        <dbReference type="Google" id="ProtNLM"/>
    </source>
</evidence>
<dbReference type="AlphaFoldDB" id="A6FZ53"/>
<organism evidence="2 3">
    <name type="scientific">Plesiocystis pacifica SIR-1</name>
    <dbReference type="NCBI Taxonomy" id="391625"/>
    <lineage>
        <taxon>Bacteria</taxon>
        <taxon>Pseudomonadati</taxon>
        <taxon>Myxococcota</taxon>
        <taxon>Polyangia</taxon>
        <taxon>Nannocystales</taxon>
        <taxon>Nannocystaceae</taxon>
        <taxon>Plesiocystis</taxon>
    </lineage>
</organism>
<accession>A6FZ53</accession>
<proteinExistence type="predicted"/>
<keyword evidence="1" id="KW-0472">Membrane</keyword>
<dbReference type="EMBL" id="ABCS01000005">
    <property type="protein sequence ID" value="EDM81208.1"/>
    <property type="molecule type" value="Genomic_DNA"/>
</dbReference>
<feature type="transmembrane region" description="Helical" evidence="1">
    <location>
        <begin position="430"/>
        <end position="450"/>
    </location>
</feature>
<protein>
    <recommendedName>
        <fullName evidence="4">Sodium/glutamate symporter</fullName>
    </recommendedName>
</protein>
<feature type="transmembrane region" description="Helical" evidence="1">
    <location>
        <begin position="396"/>
        <end position="418"/>
    </location>
</feature>
<dbReference type="eggNOG" id="COG0786">
    <property type="taxonomic scope" value="Bacteria"/>
</dbReference>
<evidence type="ECO:0000313" key="2">
    <source>
        <dbReference type="EMBL" id="EDM81208.1"/>
    </source>
</evidence>
<keyword evidence="1" id="KW-0812">Transmembrane</keyword>
<evidence type="ECO:0000256" key="1">
    <source>
        <dbReference type="SAM" id="Phobius"/>
    </source>
</evidence>
<dbReference type="STRING" id="391625.PPSIR1_30370"/>
<feature type="transmembrane region" description="Helical" evidence="1">
    <location>
        <begin position="268"/>
        <end position="288"/>
    </location>
</feature>
<gene>
    <name evidence="2" type="ORF">PPSIR1_30370</name>
</gene>
<keyword evidence="3" id="KW-1185">Reference proteome</keyword>
<dbReference type="GO" id="GO:0016020">
    <property type="term" value="C:membrane"/>
    <property type="evidence" value="ECO:0007669"/>
    <property type="project" value="InterPro"/>
</dbReference>
<feature type="transmembrane region" description="Helical" evidence="1">
    <location>
        <begin position="328"/>
        <end position="351"/>
    </location>
</feature>
<feature type="transmembrane region" description="Helical" evidence="1">
    <location>
        <begin position="97"/>
        <end position="119"/>
    </location>
</feature>
<feature type="transmembrane region" description="Helical" evidence="1">
    <location>
        <begin position="300"/>
        <end position="322"/>
    </location>
</feature>
<keyword evidence="1" id="KW-1133">Transmembrane helix</keyword>
<dbReference type="PANTHER" id="PTHR36178:SF1">
    <property type="entry name" value="SODIUM_GLUTAMATE SYMPORTER"/>
    <property type="match status" value="1"/>
</dbReference>
<dbReference type="InterPro" id="IPR004445">
    <property type="entry name" value="GltS"/>
</dbReference>
<feature type="transmembrane region" description="Helical" evidence="1">
    <location>
        <begin position="363"/>
        <end position="384"/>
    </location>
</feature>
<name>A6FZ53_9BACT</name>
<feature type="transmembrane region" description="Helical" evidence="1">
    <location>
        <begin position="67"/>
        <end position="85"/>
    </location>
</feature>
<dbReference type="RefSeq" id="WP_006969752.1">
    <property type="nucleotide sequence ID" value="NZ_ABCS01000005.1"/>
</dbReference>
<evidence type="ECO:0000313" key="3">
    <source>
        <dbReference type="Proteomes" id="UP000005801"/>
    </source>
</evidence>
<feature type="transmembrane region" description="Helical" evidence="1">
    <location>
        <begin position="166"/>
        <end position="188"/>
    </location>
</feature>
<reference evidence="2 3" key="1">
    <citation type="submission" date="2007-06" db="EMBL/GenBank/DDBJ databases">
        <authorList>
            <person name="Shimkets L."/>
            <person name="Ferriera S."/>
            <person name="Johnson J."/>
            <person name="Kravitz S."/>
            <person name="Beeson K."/>
            <person name="Sutton G."/>
            <person name="Rogers Y.-H."/>
            <person name="Friedman R."/>
            <person name="Frazier M."/>
            <person name="Venter J.C."/>
        </authorList>
    </citation>
    <scope>NUCLEOTIDE SEQUENCE [LARGE SCALE GENOMIC DNA]</scope>
    <source>
        <strain evidence="2 3">SIR-1</strain>
    </source>
</reference>
<sequence length="478" mass="50194">MQYWAGGYVQDLLIIVALIAAAVGLRRLLPPLQRLGMPDALIAGVLGMALGPAGADLLPFSSERLELIIYHALALVFISVSLQAPQKNSRSGATRSITFAIPALAAMQGVIGLLAVLIWNAAAGEKALHSGFSMLLPLGFNQGPGPAMTLGGSWAKDYGFADGAQLGLIVAAMGYAWCCVGGVALVAYGRRRGWHEQAGLSLLGGGAEGEGADADAAPCERPPARRAELGGLEPLTGQLVAIAIVYLGTWLFLSKVAPLVPEDRQSTIYGFHFLIATGFALALRPLAAKLPGGTPLDDDLLARISSAIVDVATCAALAAVRIEVFLEYLAPVLFITTMGGLSTLLACVWLARRAFPDQPFHHAIITYGALTGTATTGLALLRMLDPQLQGPTARNYVLAVTPSALLALPLFAMMPWPVRTFADGYPGQQLTVLGVLLVYSLVLLAFWRMVGPLKFAGPLASLWPKERSAEVQPGGEDG</sequence>